<evidence type="ECO:0000313" key="2">
    <source>
        <dbReference type="Proteomes" id="UP000187209"/>
    </source>
</evidence>
<comment type="caution">
    <text evidence="1">The sequence shown here is derived from an EMBL/GenBank/DDBJ whole genome shotgun (WGS) entry which is preliminary data.</text>
</comment>
<gene>
    <name evidence="1" type="ORF">SteCoe_2458</name>
</gene>
<dbReference type="AlphaFoldDB" id="A0A1R2CZI2"/>
<dbReference type="EMBL" id="MPUH01000027">
    <property type="protein sequence ID" value="OMJ94405.1"/>
    <property type="molecule type" value="Genomic_DNA"/>
</dbReference>
<proteinExistence type="predicted"/>
<evidence type="ECO:0000313" key="1">
    <source>
        <dbReference type="EMBL" id="OMJ94405.1"/>
    </source>
</evidence>
<sequence length="187" mass="22339">MKSQCSRRKYIGSDWYFVPDTEIPKTSRVQPPKLREINEKFNHVKLIENKSTKKLSRHTSEHLHYKGQSKMVQTTSEKNLKVLSTRYKSPWYINPQQWQQLALIPEKNTDFLVNRAKNLYYFLHKSMPNLKYPLKKENLENSQNNQIYLETQSKLAELTTVHNYKKYLETKKLRIPACLESLKHDLI</sequence>
<organism evidence="1 2">
    <name type="scientific">Stentor coeruleus</name>
    <dbReference type="NCBI Taxonomy" id="5963"/>
    <lineage>
        <taxon>Eukaryota</taxon>
        <taxon>Sar</taxon>
        <taxon>Alveolata</taxon>
        <taxon>Ciliophora</taxon>
        <taxon>Postciliodesmatophora</taxon>
        <taxon>Heterotrichea</taxon>
        <taxon>Heterotrichida</taxon>
        <taxon>Stentoridae</taxon>
        <taxon>Stentor</taxon>
    </lineage>
</organism>
<reference evidence="1 2" key="1">
    <citation type="submission" date="2016-11" db="EMBL/GenBank/DDBJ databases">
        <title>The macronuclear genome of Stentor coeruleus: a giant cell with tiny introns.</title>
        <authorList>
            <person name="Slabodnick M."/>
            <person name="Ruby J.G."/>
            <person name="Reiff S.B."/>
            <person name="Swart E.C."/>
            <person name="Gosai S."/>
            <person name="Prabakaran S."/>
            <person name="Witkowska E."/>
            <person name="Larue G.E."/>
            <person name="Fisher S."/>
            <person name="Freeman R.M."/>
            <person name="Gunawardena J."/>
            <person name="Chu W."/>
            <person name="Stover N.A."/>
            <person name="Gregory B.D."/>
            <person name="Nowacki M."/>
            <person name="Derisi J."/>
            <person name="Roy S.W."/>
            <person name="Marshall W.F."/>
            <person name="Sood P."/>
        </authorList>
    </citation>
    <scope>NUCLEOTIDE SEQUENCE [LARGE SCALE GENOMIC DNA]</scope>
    <source>
        <strain evidence="1">WM001</strain>
    </source>
</reference>
<protein>
    <submittedName>
        <fullName evidence="1">Uncharacterized protein</fullName>
    </submittedName>
</protein>
<name>A0A1R2CZI2_9CILI</name>
<keyword evidence="2" id="KW-1185">Reference proteome</keyword>
<accession>A0A1R2CZI2</accession>
<dbReference type="OrthoDB" id="323554at2759"/>
<dbReference type="Proteomes" id="UP000187209">
    <property type="component" value="Unassembled WGS sequence"/>
</dbReference>